<evidence type="ECO:0000313" key="1">
    <source>
        <dbReference type="EMBL" id="EEX20209.1"/>
    </source>
</evidence>
<dbReference type="HOGENOM" id="CLU_128110_0_2_9"/>
<dbReference type="PANTHER" id="PTHR36455:SF1">
    <property type="entry name" value="BLR8292 PROTEIN"/>
    <property type="match status" value="1"/>
</dbReference>
<evidence type="ECO:0000313" key="2">
    <source>
        <dbReference type="Proteomes" id="UP000003755"/>
    </source>
</evidence>
<reference evidence="1" key="1">
    <citation type="submission" date="2009-09" db="EMBL/GenBank/DDBJ databases">
        <authorList>
            <person name="Weinstock G."/>
            <person name="Sodergren E."/>
            <person name="Clifton S."/>
            <person name="Fulton L."/>
            <person name="Fulton B."/>
            <person name="Courtney L."/>
            <person name="Fronick C."/>
            <person name="Harrison M."/>
            <person name="Strong C."/>
            <person name="Farmer C."/>
            <person name="Delahaunty K."/>
            <person name="Markovic C."/>
            <person name="Hall O."/>
            <person name="Minx P."/>
            <person name="Tomlinson C."/>
            <person name="Mitreva M."/>
            <person name="Nelson J."/>
            <person name="Hou S."/>
            <person name="Wollam A."/>
            <person name="Pepin K.H."/>
            <person name="Johnson M."/>
            <person name="Bhonagiri V."/>
            <person name="Nash W.E."/>
            <person name="Warren W."/>
            <person name="Chinwalla A."/>
            <person name="Mardis E.R."/>
            <person name="Wilson R.K."/>
        </authorList>
    </citation>
    <scope>NUCLEOTIDE SEQUENCE [LARGE SCALE GENOMIC DNA]</scope>
    <source>
        <strain evidence="1">DSM 20583</strain>
    </source>
</reference>
<organism evidence="1 2">
    <name type="scientific">Blautia hansenii DSM 20583</name>
    <dbReference type="NCBI Taxonomy" id="537007"/>
    <lineage>
        <taxon>Bacteria</taxon>
        <taxon>Bacillati</taxon>
        <taxon>Bacillota</taxon>
        <taxon>Clostridia</taxon>
        <taxon>Lachnospirales</taxon>
        <taxon>Lachnospiraceae</taxon>
        <taxon>Blautia</taxon>
    </lineage>
</organism>
<gene>
    <name evidence="1" type="ORF">BLAHAN_07115</name>
</gene>
<keyword evidence="2" id="KW-1185">Reference proteome</keyword>
<dbReference type="PANTHER" id="PTHR36455">
    <property type="match status" value="1"/>
</dbReference>
<dbReference type="EMBL" id="ABYU02000055">
    <property type="protein sequence ID" value="EEX20209.1"/>
    <property type="molecule type" value="Genomic_DNA"/>
</dbReference>
<dbReference type="InterPro" id="IPR008878">
    <property type="entry name" value="Transposase_IS66_Orf2"/>
</dbReference>
<dbReference type="eggNOG" id="COG3436">
    <property type="taxonomic scope" value="Bacteria"/>
</dbReference>
<protein>
    <submittedName>
        <fullName evidence="1">IS66 family element, Orf2 protein</fullName>
    </submittedName>
</protein>
<name>C9LCF7_BLAHA</name>
<dbReference type="RefSeq" id="WP_003023199.1">
    <property type="nucleotide sequence ID" value="NZ_GG698592.1"/>
</dbReference>
<accession>C9LCF7</accession>
<dbReference type="STRING" id="537007.BLAHAN_07115"/>
<dbReference type="Proteomes" id="UP000003755">
    <property type="component" value="Unassembled WGS sequence"/>
</dbReference>
<dbReference type="Pfam" id="PF05717">
    <property type="entry name" value="TnpB_IS66"/>
    <property type="match status" value="1"/>
</dbReference>
<sequence>KTTFWECSAMLNDGSGFKKVYLATGFTDLRRGIDGLARIIRFQFQLDPYDKNTLFLFCGKRTDRIKGLIWEGDGFLLLYKRIENGNFRWPRTQEEALEISADQYQMLMQGLEIVARHPIEEISCPEFSL</sequence>
<dbReference type="NCBIfam" id="NF033819">
    <property type="entry name" value="IS66_TnpB"/>
    <property type="match status" value="1"/>
</dbReference>
<feature type="non-terminal residue" evidence="1">
    <location>
        <position position="1"/>
    </location>
</feature>
<dbReference type="AlphaFoldDB" id="C9LCF7"/>
<comment type="caution">
    <text evidence="1">The sequence shown here is derived from an EMBL/GenBank/DDBJ whole genome shotgun (WGS) entry which is preliminary data.</text>
</comment>
<proteinExistence type="predicted"/>